<dbReference type="Gene3D" id="2.40.70.10">
    <property type="entry name" value="Acid Proteases"/>
    <property type="match status" value="1"/>
</dbReference>
<dbReference type="AlphaFoldDB" id="A0ABD1PBH2"/>
<organism evidence="1 2">
    <name type="scientific">Abeliophyllum distichum</name>
    <dbReference type="NCBI Taxonomy" id="126358"/>
    <lineage>
        <taxon>Eukaryota</taxon>
        <taxon>Viridiplantae</taxon>
        <taxon>Streptophyta</taxon>
        <taxon>Embryophyta</taxon>
        <taxon>Tracheophyta</taxon>
        <taxon>Spermatophyta</taxon>
        <taxon>Magnoliopsida</taxon>
        <taxon>eudicotyledons</taxon>
        <taxon>Gunneridae</taxon>
        <taxon>Pentapetalae</taxon>
        <taxon>asterids</taxon>
        <taxon>lamiids</taxon>
        <taxon>Lamiales</taxon>
        <taxon>Oleaceae</taxon>
        <taxon>Forsythieae</taxon>
        <taxon>Abeliophyllum</taxon>
    </lineage>
</organism>
<reference evidence="2" key="1">
    <citation type="submission" date="2024-07" db="EMBL/GenBank/DDBJ databases">
        <title>Two chromosome-level genome assemblies of Korean endemic species Abeliophyllum distichum and Forsythia ovata (Oleaceae).</title>
        <authorList>
            <person name="Jang H."/>
        </authorList>
    </citation>
    <scope>NUCLEOTIDE SEQUENCE [LARGE SCALE GENOMIC DNA]</scope>
</reference>
<dbReference type="CDD" id="cd00303">
    <property type="entry name" value="retropepsin_like"/>
    <property type="match status" value="1"/>
</dbReference>
<proteinExistence type="predicted"/>
<comment type="caution">
    <text evidence="1">The sequence shown here is derived from an EMBL/GenBank/DDBJ whole genome shotgun (WGS) entry which is preliminary data.</text>
</comment>
<gene>
    <name evidence="1" type="ORF">Adt_44655</name>
</gene>
<dbReference type="EMBL" id="JBFOLK010000014">
    <property type="protein sequence ID" value="KAL2461235.1"/>
    <property type="molecule type" value="Genomic_DNA"/>
</dbReference>
<sequence>MEATSRPFPRPVTLEVYFPTSFFDKQCFTSYVINVDGGSESKNVSGESSKTRKVISQFSNIPSGTSLADALNLFFYDRMALIAALIDPEAYQEKVLEPIKSTTYQDCMATITFNDDDLQLGSRLHNRPLYVNGYIRECKLHRTMIDYGSAVNIMPIKTMKKIGINVGDLSKSNIMIHGFNQKGQRAIGMIRLKLQTGELNSSALFHIIDAKTSYELLLGRVWLHETGVVLSTWYQCFKYSRDGQVKYVVAESKPFLKEESYFADAKFYSEGEDFYSVGLSTAGFEIEEDTNNDQRLIVVSPHQLITSRSKTTCGELSKGKQPQTTSADVKVLRKELTFPIPNIPKLALPYQLVIVPETSKVSTSIPSIEKLCISNSTKQNMPRVKEVEDPKQTFKEHYNPQVKKLFKNAGFGKGELRKLGDLDAVLLDGRVPSDSGGSFIAQPKYELGYNRGLPRKIKVKKVSSNSIMIQIYETVEDKLKELRPSVFDRIQSENIRVSVFERLER</sequence>
<keyword evidence="2" id="KW-1185">Reference proteome</keyword>
<accession>A0ABD1PBH2</accession>
<dbReference type="InterPro" id="IPR021109">
    <property type="entry name" value="Peptidase_aspartic_dom_sf"/>
</dbReference>
<dbReference type="SUPFAM" id="SSF50630">
    <property type="entry name" value="Acid proteases"/>
    <property type="match status" value="1"/>
</dbReference>
<evidence type="ECO:0000313" key="1">
    <source>
        <dbReference type="EMBL" id="KAL2461235.1"/>
    </source>
</evidence>
<protein>
    <submittedName>
        <fullName evidence="1">Retrotrans gag domain-containing protein</fullName>
    </submittedName>
</protein>
<evidence type="ECO:0000313" key="2">
    <source>
        <dbReference type="Proteomes" id="UP001604336"/>
    </source>
</evidence>
<dbReference type="PANTHER" id="PTHR33240">
    <property type="entry name" value="OS08G0508500 PROTEIN"/>
    <property type="match status" value="1"/>
</dbReference>
<name>A0ABD1PBH2_9LAMI</name>
<dbReference type="Proteomes" id="UP001604336">
    <property type="component" value="Unassembled WGS sequence"/>
</dbReference>
<dbReference type="PANTHER" id="PTHR33240:SF15">
    <property type="entry name" value="GAG-PRO-LIKE PROTEIN"/>
    <property type="match status" value="1"/>
</dbReference>